<keyword evidence="10" id="KW-0238">DNA-binding</keyword>
<keyword evidence="7" id="KW-0255">Endonuclease</keyword>
<evidence type="ECO:0000256" key="6">
    <source>
        <dbReference type="ARBA" id="ARBA00022747"/>
    </source>
</evidence>
<keyword evidence="9" id="KW-0067">ATP-binding</keyword>
<evidence type="ECO:0000256" key="5">
    <source>
        <dbReference type="ARBA" id="ARBA00022741"/>
    </source>
</evidence>
<evidence type="ECO:0000256" key="7">
    <source>
        <dbReference type="ARBA" id="ARBA00022759"/>
    </source>
</evidence>
<comment type="caution">
    <text evidence="12">The sequence shown here is derived from an EMBL/GenBank/DDBJ whole genome shotgun (WGS) entry which is preliminary data.</text>
</comment>
<gene>
    <name evidence="12" type="ORF">B2A_08474</name>
</gene>
<evidence type="ECO:0000256" key="8">
    <source>
        <dbReference type="ARBA" id="ARBA00022801"/>
    </source>
</evidence>
<dbReference type="GO" id="GO:0003677">
    <property type="term" value="F:DNA binding"/>
    <property type="evidence" value="ECO:0007669"/>
    <property type="project" value="UniProtKB-KW"/>
</dbReference>
<dbReference type="PANTHER" id="PTHR30195:SF15">
    <property type="entry name" value="TYPE I RESTRICTION ENZYME HINDI ENDONUCLEASE SUBUNIT"/>
    <property type="match status" value="1"/>
</dbReference>
<dbReference type="Pfam" id="PF04313">
    <property type="entry name" value="HSDR_N"/>
    <property type="match status" value="1"/>
</dbReference>
<comment type="catalytic activity">
    <reaction evidence="1">
        <text>Endonucleolytic cleavage of DNA to give random double-stranded fragments with terminal 5'-phosphates, ATP is simultaneously hydrolyzed.</text>
        <dbReference type="EC" id="3.1.21.3"/>
    </reaction>
</comment>
<evidence type="ECO:0000256" key="3">
    <source>
        <dbReference type="ARBA" id="ARBA00012654"/>
    </source>
</evidence>
<name>T1B3D3_9ZZZZ</name>
<dbReference type="InterPro" id="IPR007409">
    <property type="entry name" value="Restrct_endonuc_type1_HsdR_N"/>
</dbReference>
<sequence length="244" mass="26818">MTRGLSEADVEETALHWLRGLGWQVKYGPDLACGMPQAERSDPGYRDVILEGRLRDVLARLNPELPAEALEDAQRKLVRLDAPSLIERNHAMHRLLVDGVTVEYRGADGGIRGAQARVIDFDAAANNDFLAVNQFTVVEQRIERRVDVVLFVNGLPLVVIELKNPTDAQATLDHAFRQLQTHQKQIPALFTSNAALVIATGLQARLGALGAGREWFKPWRTISGEADAPATQTELEVLLAGVCT</sequence>
<evidence type="ECO:0000256" key="4">
    <source>
        <dbReference type="ARBA" id="ARBA00022722"/>
    </source>
</evidence>
<dbReference type="AlphaFoldDB" id="T1B3D3"/>
<dbReference type="EMBL" id="AUZZ01006103">
    <property type="protein sequence ID" value="EQD47344.1"/>
    <property type="molecule type" value="Genomic_DNA"/>
</dbReference>
<dbReference type="Gene3D" id="3.90.1570.50">
    <property type="match status" value="1"/>
</dbReference>
<dbReference type="GO" id="GO:0009035">
    <property type="term" value="F:type I site-specific deoxyribonuclease activity"/>
    <property type="evidence" value="ECO:0007669"/>
    <property type="project" value="UniProtKB-EC"/>
</dbReference>
<dbReference type="InterPro" id="IPR051268">
    <property type="entry name" value="Type-I_R_enzyme_R_subunit"/>
</dbReference>
<keyword evidence="5" id="KW-0547">Nucleotide-binding</keyword>
<feature type="non-terminal residue" evidence="12">
    <location>
        <position position="244"/>
    </location>
</feature>
<dbReference type="CDD" id="cd22332">
    <property type="entry name" value="HsdR_N"/>
    <property type="match status" value="1"/>
</dbReference>
<evidence type="ECO:0000313" key="12">
    <source>
        <dbReference type="EMBL" id="EQD47344.1"/>
    </source>
</evidence>
<reference evidence="12" key="2">
    <citation type="journal article" date="2014" name="ISME J.">
        <title>Microbial stratification in low pH oxic and suboxic macroscopic growths along an acid mine drainage.</title>
        <authorList>
            <person name="Mendez-Garcia C."/>
            <person name="Mesa V."/>
            <person name="Sprenger R.R."/>
            <person name="Richter M."/>
            <person name="Diez M.S."/>
            <person name="Solano J."/>
            <person name="Bargiela R."/>
            <person name="Golyshina O.V."/>
            <person name="Manteca A."/>
            <person name="Ramos J.L."/>
            <person name="Gallego J.R."/>
            <person name="Llorente I."/>
            <person name="Martins Dos Santos V.A."/>
            <person name="Jensen O.N."/>
            <person name="Pelaez A.I."/>
            <person name="Sanchez J."/>
            <person name="Ferrer M."/>
        </authorList>
    </citation>
    <scope>NUCLEOTIDE SEQUENCE</scope>
</reference>
<comment type="similarity">
    <text evidence="2">Belongs to the HsdR family.</text>
</comment>
<dbReference type="GO" id="GO:0009307">
    <property type="term" value="P:DNA restriction-modification system"/>
    <property type="evidence" value="ECO:0007669"/>
    <property type="project" value="UniProtKB-KW"/>
</dbReference>
<evidence type="ECO:0000256" key="10">
    <source>
        <dbReference type="ARBA" id="ARBA00023125"/>
    </source>
</evidence>
<keyword evidence="6" id="KW-0680">Restriction system</keyword>
<reference evidence="12" key="1">
    <citation type="submission" date="2013-08" db="EMBL/GenBank/DDBJ databases">
        <authorList>
            <person name="Mendez C."/>
            <person name="Richter M."/>
            <person name="Ferrer M."/>
            <person name="Sanchez J."/>
        </authorList>
    </citation>
    <scope>NUCLEOTIDE SEQUENCE</scope>
</reference>
<feature type="domain" description="Restriction endonuclease type I HsdR N-terminal" evidence="11">
    <location>
        <begin position="5"/>
        <end position="214"/>
    </location>
</feature>
<organism evidence="12">
    <name type="scientific">mine drainage metagenome</name>
    <dbReference type="NCBI Taxonomy" id="410659"/>
    <lineage>
        <taxon>unclassified sequences</taxon>
        <taxon>metagenomes</taxon>
        <taxon>ecological metagenomes</taxon>
    </lineage>
</organism>
<keyword evidence="4" id="KW-0540">Nuclease</keyword>
<evidence type="ECO:0000256" key="2">
    <source>
        <dbReference type="ARBA" id="ARBA00008598"/>
    </source>
</evidence>
<evidence type="ECO:0000256" key="9">
    <source>
        <dbReference type="ARBA" id="ARBA00022840"/>
    </source>
</evidence>
<accession>T1B3D3</accession>
<dbReference type="EC" id="3.1.21.3" evidence="3"/>
<evidence type="ECO:0000256" key="1">
    <source>
        <dbReference type="ARBA" id="ARBA00000851"/>
    </source>
</evidence>
<proteinExistence type="inferred from homology"/>
<dbReference type="PANTHER" id="PTHR30195">
    <property type="entry name" value="TYPE I SITE-SPECIFIC DEOXYRIBONUCLEASE PROTEIN SUBUNIT M AND R"/>
    <property type="match status" value="1"/>
</dbReference>
<protein>
    <recommendedName>
        <fullName evidence="3">type I site-specific deoxyribonuclease</fullName>
        <ecNumber evidence="3">3.1.21.3</ecNumber>
    </recommendedName>
</protein>
<keyword evidence="8" id="KW-0378">Hydrolase</keyword>
<dbReference type="GO" id="GO:0005524">
    <property type="term" value="F:ATP binding"/>
    <property type="evidence" value="ECO:0007669"/>
    <property type="project" value="UniProtKB-KW"/>
</dbReference>
<evidence type="ECO:0000259" key="11">
    <source>
        <dbReference type="Pfam" id="PF04313"/>
    </source>
</evidence>